<name>A0A1H3ZMC7_9BACT</name>
<sequence>MRSLQENLQILEGFGPVEMGRTRHSANRFSSNIYQTGH</sequence>
<dbReference type="Proteomes" id="UP000199041">
    <property type="component" value="Unassembled WGS sequence"/>
</dbReference>
<reference evidence="1 2" key="1">
    <citation type="submission" date="2016-10" db="EMBL/GenBank/DDBJ databases">
        <authorList>
            <person name="de Groot N.N."/>
        </authorList>
    </citation>
    <scope>NUCLEOTIDE SEQUENCE [LARGE SCALE GENOMIC DNA]</scope>
    <source>
        <strain evidence="1 2">Vu-144</strain>
    </source>
</reference>
<gene>
    <name evidence="1" type="ORF">SAMN05192529_11196</name>
</gene>
<evidence type="ECO:0000313" key="2">
    <source>
        <dbReference type="Proteomes" id="UP000199041"/>
    </source>
</evidence>
<proteinExistence type="predicted"/>
<keyword evidence="2" id="KW-1185">Reference proteome</keyword>
<protein>
    <submittedName>
        <fullName evidence="1">Uncharacterized protein</fullName>
    </submittedName>
</protein>
<dbReference type="EMBL" id="FNQY01000011">
    <property type="protein sequence ID" value="SEA24444.1"/>
    <property type="molecule type" value="Genomic_DNA"/>
</dbReference>
<evidence type="ECO:0000313" key="1">
    <source>
        <dbReference type="EMBL" id="SEA24444.1"/>
    </source>
</evidence>
<accession>A0A1H3ZMC7</accession>
<organism evidence="1 2">
    <name type="scientific">Arachidicoccus rhizosphaerae</name>
    <dbReference type="NCBI Taxonomy" id="551991"/>
    <lineage>
        <taxon>Bacteria</taxon>
        <taxon>Pseudomonadati</taxon>
        <taxon>Bacteroidota</taxon>
        <taxon>Chitinophagia</taxon>
        <taxon>Chitinophagales</taxon>
        <taxon>Chitinophagaceae</taxon>
        <taxon>Arachidicoccus</taxon>
    </lineage>
</organism>
<dbReference type="AlphaFoldDB" id="A0A1H3ZMC7"/>